<comment type="caution">
    <text evidence="1">The sequence shown here is derived from an EMBL/GenBank/DDBJ whole genome shotgun (WGS) entry which is preliminary data.</text>
</comment>
<keyword evidence="3" id="KW-1185">Reference proteome</keyword>
<evidence type="ECO:0000313" key="1">
    <source>
        <dbReference type="EMBL" id="KRG21391.1"/>
    </source>
</evidence>
<reference evidence="2" key="2">
    <citation type="journal article" date="2016" name="Genome Announc.">
        <title>Draft Genome Sequences of Two Novel Amoeba-Resistant Intranuclear Bacteria, 'Candidatus Berkiella cookevillensis' and 'Candidatus Berkiella aquae'.</title>
        <authorList>
            <person name="Mehari Y.T."/>
            <person name="Arivett B.A."/>
            <person name="Farone A.L."/>
            <person name="Gunderson J.H."/>
            <person name="Farone M.B."/>
        </authorList>
    </citation>
    <scope>NUCLEOTIDE SEQUENCE</scope>
    <source>
        <strain evidence="2">HT99</strain>
    </source>
</reference>
<reference evidence="1" key="1">
    <citation type="submission" date="2015-09" db="EMBL/GenBank/DDBJ databases">
        <title>Draft Genome Sequences of Two Novel Amoeba-resistant Intranuclear Bacteria, Candidatus Berkiella cookevillensis and Candidatus Berkiella aquae.</title>
        <authorList>
            <person name="Mehari Y.T."/>
            <person name="Arivett B.A."/>
            <person name="Farone A.L."/>
            <person name="Gunderson J.H."/>
            <person name="Farone M.B."/>
        </authorList>
    </citation>
    <scope>NUCLEOTIDE SEQUENCE [LARGE SCALE GENOMIC DNA]</scope>
    <source>
        <strain evidence="1">HT99</strain>
    </source>
</reference>
<gene>
    <name evidence="2" type="ORF">HT99x_005915</name>
    <name evidence="1" type="ORF">HT99x_01567</name>
</gene>
<dbReference type="AlphaFoldDB" id="A0A0Q9YL23"/>
<dbReference type="EMBL" id="LKAJ02000001">
    <property type="protein sequence ID" value="MCS5710959.1"/>
    <property type="molecule type" value="Genomic_DNA"/>
</dbReference>
<protein>
    <submittedName>
        <fullName evidence="2">DUF1841 family protein</fullName>
    </submittedName>
</protein>
<evidence type="ECO:0000313" key="3">
    <source>
        <dbReference type="Proteomes" id="UP000051497"/>
    </source>
</evidence>
<dbReference type="RefSeq" id="WP_075066194.1">
    <property type="nucleotide sequence ID" value="NZ_LKAJ02000001.1"/>
</dbReference>
<name>A0A0Q9YL23_9GAMM</name>
<proteinExistence type="predicted"/>
<accession>A0A0Q9YL23</accession>
<reference evidence="2" key="3">
    <citation type="submission" date="2021-06" db="EMBL/GenBank/DDBJ databases">
        <title>Genomic Description and Analysis of Intracellular Bacteria, Candidatus Berkiella cookevillensis and Candidatus Berkiella aquae.</title>
        <authorList>
            <person name="Kidane D.T."/>
            <person name="Mehari Y.T."/>
            <person name="Rice F.C."/>
            <person name="Arivett B.A."/>
            <person name="Farone A.L."/>
            <person name="Berk S.G."/>
            <person name="Farone M.B."/>
        </authorList>
    </citation>
    <scope>NUCLEOTIDE SEQUENCE</scope>
    <source>
        <strain evidence="2">HT99</strain>
    </source>
</reference>
<dbReference type="Proteomes" id="UP000051497">
    <property type="component" value="Unassembled WGS sequence"/>
</dbReference>
<organism evidence="1">
    <name type="scientific">Candidatus Berkiella aquae</name>
    <dbReference type="NCBI Taxonomy" id="295108"/>
    <lineage>
        <taxon>Bacteria</taxon>
        <taxon>Pseudomonadati</taxon>
        <taxon>Pseudomonadota</taxon>
        <taxon>Gammaproteobacteria</taxon>
        <taxon>Candidatus Berkiellales</taxon>
        <taxon>Candidatus Berkiellaceae</taxon>
        <taxon>Candidatus Berkiella</taxon>
    </lineage>
</organism>
<dbReference type="STRING" id="295108.HT99x_01567"/>
<evidence type="ECO:0000313" key="2">
    <source>
        <dbReference type="EMBL" id="MCS5710959.1"/>
    </source>
</evidence>
<dbReference type="InterPro" id="IPR014993">
    <property type="entry name" value="DUF1841"/>
</dbReference>
<sequence>MENNDPSSLRKVYFDAWQKEQEKLPLSPLEAMIVDVIQRHPEYHPIFDDPKNFHSLQDEKFQLDHNPFFHLALHVTVLEQISANRPGGIRKLYQQLLKKIGDRTETEHKIMACLANVLKYSFERDEAANEQLYLKAIRRLL</sequence>
<dbReference type="Pfam" id="PF08897">
    <property type="entry name" value="DUF1841"/>
    <property type="match status" value="1"/>
</dbReference>
<dbReference type="EMBL" id="LKAJ01000005">
    <property type="protein sequence ID" value="KRG21391.1"/>
    <property type="molecule type" value="Genomic_DNA"/>
</dbReference>
<dbReference type="OrthoDB" id="9789432at2"/>